<dbReference type="Proteomes" id="UP001152872">
    <property type="component" value="Unassembled WGS sequence"/>
</dbReference>
<reference evidence="1" key="1">
    <citation type="submission" date="2019-05" db="EMBL/GenBank/DDBJ databases">
        <title>Whole genome sequencing of Pseudanabaena catenata USMAC16.</title>
        <authorList>
            <person name="Khan Z."/>
            <person name="Omar W.M."/>
            <person name="Convey P."/>
            <person name="Merican F."/>
            <person name="Najimudin N."/>
        </authorList>
    </citation>
    <scope>NUCLEOTIDE SEQUENCE</scope>
    <source>
        <strain evidence="1">USMAC16</strain>
    </source>
</reference>
<evidence type="ECO:0000313" key="2">
    <source>
        <dbReference type="Proteomes" id="UP001152872"/>
    </source>
</evidence>
<organism evidence="1 2">
    <name type="scientific">Pseudanabaena catenata USMAC16</name>
    <dbReference type="NCBI Taxonomy" id="1855837"/>
    <lineage>
        <taxon>Bacteria</taxon>
        <taxon>Bacillati</taxon>
        <taxon>Cyanobacteriota</taxon>
        <taxon>Cyanophyceae</taxon>
        <taxon>Pseudanabaenales</taxon>
        <taxon>Pseudanabaenaceae</taxon>
        <taxon>Pseudanabaena</taxon>
    </lineage>
</organism>
<dbReference type="EMBL" id="VBTY01000026">
    <property type="protein sequence ID" value="MDG3493911.1"/>
    <property type="molecule type" value="Genomic_DNA"/>
</dbReference>
<protein>
    <submittedName>
        <fullName evidence="1">Uncharacterized protein</fullName>
    </submittedName>
</protein>
<sequence>MNSKENLETKFDKLIDTISNLPKKVIDAIKEDSHDIYQLVSVNKSLLDFDLINQDIDMIQQRMTKNGDVVLGSRVIIDDKKESLEILTYFKRYDKTFSVSAKASVKRVTNIPSDILAELKKQGRVELSVSL</sequence>
<proteinExistence type="predicted"/>
<evidence type="ECO:0000313" key="1">
    <source>
        <dbReference type="EMBL" id="MDG3493911.1"/>
    </source>
</evidence>
<name>A0A9X4M552_9CYAN</name>
<dbReference type="AlphaFoldDB" id="A0A9X4M552"/>
<keyword evidence="2" id="KW-1185">Reference proteome</keyword>
<gene>
    <name evidence="1" type="ORF">FEV09_05010</name>
</gene>
<comment type="caution">
    <text evidence="1">The sequence shown here is derived from an EMBL/GenBank/DDBJ whole genome shotgun (WGS) entry which is preliminary data.</text>
</comment>
<dbReference type="RefSeq" id="WP_009625967.1">
    <property type="nucleotide sequence ID" value="NZ_VBTY01000026.1"/>
</dbReference>
<accession>A0A9X4M552</accession>